<feature type="region of interest" description="Disordered" evidence="1">
    <location>
        <begin position="1"/>
        <end position="23"/>
    </location>
</feature>
<dbReference type="KEGG" id="umr:121106380"/>
<dbReference type="Proteomes" id="UP000261680">
    <property type="component" value="Unplaced"/>
</dbReference>
<sequence length="314" mass="33379">MCQTCPARSGRASPDGRCGQHARSTQTRVVPAGGCATRVLALTWNGGGRRAGIFLRSVFRLLLSTFLPLRASVAPGPPELLATVGFVPGCEHVLRRSKIFLEESSGMSFPQLAPGGLVLPLCCLEGPQARVLWEEDGRRVASDPMLAGFFLACQVSSSLSHWTGLDRASLWQGRGGACHRLGHHLPHAVPSAGTTSLPRLLSRRSLAPGPPLPQPPSQSLWRPCRAQRPALLSLPASAMPEQTQDAPTAPGSSGSACSWGCYLHSGRGLPHFSRTSQEKPSWVLASEDCILTARNCGEIGVSWPQAPHIKLSTG</sequence>
<proteinExistence type="predicted"/>
<evidence type="ECO:0000256" key="1">
    <source>
        <dbReference type="SAM" id="MobiDB-lite"/>
    </source>
</evidence>
<feature type="region of interest" description="Disordered" evidence="1">
    <location>
        <begin position="202"/>
        <end position="221"/>
    </location>
</feature>
<keyword evidence="2" id="KW-1185">Reference proteome</keyword>
<dbReference type="GeneID" id="121106380"/>
<dbReference type="RefSeq" id="XP_040501459.1">
    <property type="nucleotide sequence ID" value="XM_040645525.1"/>
</dbReference>
<accession>A0A8M1H593</accession>
<name>A0A8M1H593_URSMA</name>
<organism evidence="2 3">
    <name type="scientific">Ursus maritimus</name>
    <name type="common">Polar bear</name>
    <name type="synonym">Thalarctos maritimus</name>
    <dbReference type="NCBI Taxonomy" id="29073"/>
    <lineage>
        <taxon>Eukaryota</taxon>
        <taxon>Metazoa</taxon>
        <taxon>Chordata</taxon>
        <taxon>Craniata</taxon>
        <taxon>Vertebrata</taxon>
        <taxon>Euteleostomi</taxon>
        <taxon>Mammalia</taxon>
        <taxon>Eutheria</taxon>
        <taxon>Laurasiatheria</taxon>
        <taxon>Carnivora</taxon>
        <taxon>Caniformia</taxon>
        <taxon>Ursidae</taxon>
        <taxon>Ursus</taxon>
    </lineage>
</organism>
<protein>
    <submittedName>
        <fullName evidence="3">Uncharacterized protein LOC121106380</fullName>
    </submittedName>
</protein>
<evidence type="ECO:0000313" key="2">
    <source>
        <dbReference type="Proteomes" id="UP000261680"/>
    </source>
</evidence>
<evidence type="ECO:0000313" key="3">
    <source>
        <dbReference type="RefSeq" id="XP_040501459.1"/>
    </source>
</evidence>
<dbReference type="AlphaFoldDB" id="A0A8M1H593"/>
<gene>
    <name evidence="3" type="primary">LOC121106380</name>
</gene>
<reference evidence="3" key="1">
    <citation type="submission" date="2025-08" db="UniProtKB">
        <authorList>
            <consortium name="RefSeq"/>
        </authorList>
    </citation>
    <scope>IDENTIFICATION</scope>
    <source>
        <tissue evidence="3">Whole blood</tissue>
    </source>
</reference>